<sequence length="48" mass="5550">MQDGEQFNLRVLLAGTPDFFIRTNFLSFKPIVHLFCAGIRVCTCRLIF</sequence>
<proteinExistence type="predicted"/>
<gene>
    <name evidence="1" type="ORF">NITFAB_1036</name>
</gene>
<evidence type="ECO:0000313" key="1">
    <source>
        <dbReference type="EMBL" id="SPS05446.1"/>
    </source>
</evidence>
<dbReference type="AlphaFoldDB" id="A0A2X0SHZ8"/>
<accession>A0A2X0SHZ8</accession>
<organism evidence="1">
    <name type="scientific">Candidatus Nitrotoga fabula</name>
    <dbReference type="NCBI Taxonomy" id="2182327"/>
    <lineage>
        <taxon>Bacteria</taxon>
        <taxon>Pseudomonadati</taxon>
        <taxon>Pseudomonadota</taxon>
        <taxon>Betaproteobacteria</taxon>
        <taxon>Nitrosomonadales</taxon>
        <taxon>Gallionellaceae</taxon>
        <taxon>Candidatus Nitrotoga</taxon>
    </lineage>
</organism>
<protein>
    <submittedName>
        <fullName evidence="1">Uncharacterized protein</fullName>
    </submittedName>
</protein>
<dbReference type="EMBL" id="LS423452">
    <property type="protein sequence ID" value="SPS05446.1"/>
    <property type="molecule type" value="Genomic_DNA"/>
</dbReference>
<name>A0A2X0SHZ8_9PROT</name>
<reference evidence="1" key="1">
    <citation type="submission" date="2018-05" db="EMBL/GenBank/DDBJ databases">
        <authorList>
            <person name="Lanie J.A."/>
            <person name="Ng W.-L."/>
            <person name="Kazmierczak K.M."/>
            <person name="Andrzejewski T.M."/>
            <person name="Davidsen T.M."/>
            <person name="Wayne K.J."/>
            <person name="Tettelin H."/>
            <person name="Glass J.I."/>
            <person name="Rusch D."/>
            <person name="Podicherti R."/>
            <person name="Tsui H.-C.T."/>
            <person name="Winkler M.E."/>
        </authorList>
    </citation>
    <scope>NUCLEOTIDE SEQUENCE</scope>
    <source>
        <strain evidence="1">KNB</strain>
    </source>
</reference>